<evidence type="ECO:0000256" key="1">
    <source>
        <dbReference type="SAM" id="Coils"/>
    </source>
</evidence>
<name>A0A951U734_9CYAN</name>
<keyword evidence="1" id="KW-0175">Coiled coil</keyword>
<dbReference type="EMBL" id="JAHHHV010000085">
    <property type="protein sequence ID" value="MBW4468166.1"/>
    <property type="molecule type" value="Genomic_DNA"/>
</dbReference>
<reference evidence="3" key="1">
    <citation type="submission" date="2021-05" db="EMBL/GenBank/DDBJ databases">
        <authorList>
            <person name="Pietrasiak N."/>
            <person name="Ward R."/>
            <person name="Stajich J.E."/>
            <person name="Kurbessoian T."/>
        </authorList>
    </citation>
    <scope>NUCLEOTIDE SEQUENCE</scope>
    <source>
        <strain evidence="3">GSE-TBD4-15B</strain>
    </source>
</reference>
<feature type="coiled-coil region" evidence="1">
    <location>
        <begin position="174"/>
        <end position="212"/>
    </location>
</feature>
<dbReference type="PANTHER" id="PTHR36740">
    <property type="entry name" value="PRC DOMAIN-CONTAINING PROTEIN"/>
    <property type="match status" value="1"/>
</dbReference>
<feature type="region of interest" description="Disordered" evidence="2">
    <location>
        <begin position="281"/>
        <end position="333"/>
    </location>
</feature>
<gene>
    <name evidence="3" type="ORF">KME07_22290</name>
</gene>
<evidence type="ECO:0000313" key="3">
    <source>
        <dbReference type="EMBL" id="MBW4468166.1"/>
    </source>
</evidence>
<organism evidence="3 4">
    <name type="scientific">Pegethrix bostrychoides GSE-TBD4-15B</name>
    <dbReference type="NCBI Taxonomy" id="2839662"/>
    <lineage>
        <taxon>Bacteria</taxon>
        <taxon>Bacillati</taxon>
        <taxon>Cyanobacteriota</taxon>
        <taxon>Cyanophyceae</taxon>
        <taxon>Oculatellales</taxon>
        <taxon>Oculatellaceae</taxon>
        <taxon>Pegethrix</taxon>
    </lineage>
</organism>
<dbReference type="SUPFAM" id="SSF50346">
    <property type="entry name" value="PRC-barrel domain"/>
    <property type="match status" value="1"/>
</dbReference>
<sequence length="333" mass="37471">MTRELIRQSDLINQLVLDRSTMEELGRVDLLWSYPPSHRVLGFICKSGFLGNQKSAFQLGQIGAIGVSGLLMQGQPEKTTVERVRRLESLIDHEIWSEDGNRIGRIVDCLFLLQTGEITQYLFVSSGWTGVLGEFYQLPPSQILGFGKQRVRVAEAEFELYQPSLSQKLSQSLSQRAEVTAEQAKVQLQQAKVKAQQLSQQLTQKAQVLKAQVSETTQVLLEQVESGFETISTQVEEAFESIEAPARPDFRSLHQENLEPTSDQSPVRNLDCELEDIWGDDWEADQAVAPKPVVLQSDSPEPVVPQPESQRSAQPDNLENLEDKNLEDDEPWI</sequence>
<evidence type="ECO:0000256" key="2">
    <source>
        <dbReference type="SAM" id="MobiDB-lite"/>
    </source>
</evidence>
<dbReference type="PANTHER" id="PTHR36740:SF1">
    <property type="entry name" value="PRC-BARREL DOMAIN-CONTAINING PROTEIN"/>
    <property type="match status" value="1"/>
</dbReference>
<accession>A0A951U734</accession>
<dbReference type="InterPro" id="IPR011033">
    <property type="entry name" value="PRC_barrel-like_sf"/>
</dbReference>
<evidence type="ECO:0008006" key="5">
    <source>
        <dbReference type="Google" id="ProtNLM"/>
    </source>
</evidence>
<dbReference type="AlphaFoldDB" id="A0A951U734"/>
<protein>
    <recommendedName>
        <fullName evidence="5">PRC-barrel domain-containing protein</fullName>
    </recommendedName>
</protein>
<evidence type="ECO:0000313" key="4">
    <source>
        <dbReference type="Proteomes" id="UP000707356"/>
    </source>
</evidence>
<comment type="caution">
    <text evidence="3">The sequence shown here is derived from an EMBL/GenBank/DDBJ whole genome shotgun (WGS) entry which is preliminary data.</text>
</comment>
<reference evidence="3" key="2">
    <citation type="journal article" date="2022" name="Microbiol. Resour. Announc.">
        <title>Metagenome Sequencing to Explore Phylogenomics of Terrestrial Cyanobacteria.</title>
        <authorList>
            <person name="Ward R.D."/>
            <person name="Stajich J.E."/>
            <person name="Johansen J.R."/>
            <person name="Huntemann M."/>
            <person name="Clum A."/>
            <person name="Foster B."/>
            <person name="Foster B."/>
            <person name="Roux S."/>
            <person name="Palaniappan K."/>
            <person name="Varghese N."/>
            <person name="Mukherjee S."/>
            <person name="Reddy T.B.K."/>
            <person name="Daum C."/>
            <person name="Copeland A."/>
            <person name="Chen I.A."/>
            <person name="Ivanova N.N."/>
            <person name="Kyrpides N.C."/>
            <person name="Shapiro N."/>
            <person name="Eloe-Fadrosh E.A."/>
            <person name="Pietrasiak N."/>
        </authorList>
    </citation>
    <scope>NUCLEOTIDE SEQUENCE</scope>
    <source>
        <strain evidence="3">GSE-TBD4-15B</strain>
    </source>
</reference>
<dbReference type="Proteomes" id="UP000707356">
    <property type="component" value="Unassembled WGS sequence"/>
</dbReference>
<proteinExistence type="predicted"/>